<dbReference type="PANTHER" id="PTHR23028">
    <property type="entry name" value="ACETYLTRANSFERASE"/>
    <property type="match status" value="1"/>
</dbReference>
<reference evidence="3" key="1">
    <citation type="submission" date="2020-01" db="EMBL/GenBank/DDBJ databases">
        <authorList>
            <person name="Seo Y.L."/>
        </authorList>
    </citation>
    <scope>NUCLEOTIDE SEQUENCE</scope>
    <source>
        <strain evidence="3">R11</strain>
    </source>
</reference>
<dbReference type="EMBL" id="WWEO01000027">
    <property type="protein sequence ID" value="NCD67821.1"/>
    <property type="molecule type" value="Genomic_DNA"/>
</dbReference>
<proteinExistence type="predicted"/>
<organism evidence="3 4">
    <name type="scientific">Mucilaginibacter agri</name>
    <dbReference type="NCBI Taxonomy" id="2695265"/>
    <lineage>
        <taxon>Bacteria</taxon>
        <taxon>Pseudomonadati</taxon>
        <taxon>Bacteroidota</taxon>
        <taxon>Sphingobacteriia</taxon>
        <taxon>Sphingobacteriales</taxon>
        <taxon>Sphingobacteriaceae</taxon>
        <taxon>Mucilaginibacter</taxon>
    </lineage>
</organism>
<evidence type="ECO:0000313" key="3">
    <source>
        <dbReference type="EMBL" id="NCD67821.1"/>
    </source>
</evidence>
<evidence type="ECO:0000259" key="2">
    <source>
        <dbReference type="Pfam" id="PF01757"/>
    </source>
</evidence>
<feature type="transmembrane region" description="Helical" evidence="1">
    <location>
        <begin position="188"/>
        <end position="209"/>
    </location>
</feature>
<evidence type="ECO:0000313" key="4">
    <source>
        <dbReference type="Proteomes" id="UP000638732"/>
    </source>
</evidence>
<dbReference type="InterPro" id="IPR002656">
    <property type="entry name" value="Acyl_transf_3_dom"/>
</dbReference>
<keyword evidence="3" id="KW-0808">Transferase</keyword>
<protein>
    <submittedName>
        <fullName evidence="3">Acyltransferase family protein</fullName>
    </submittedName>
</protein>
<dbReference type="AlphaFoldDB" id="A0A965ZDS2"/>
<evidence type="ECO:0000256" key="1">
    <source>
        <dbReference type="SAM" id="Phobius"/>
    </source>
</evidence>
<feature type="transmembrane region" description="Helical" evidence="1">
    <location>
        <begin position="51"/>
        <end position="68"/>
    </location>
</feature>
<name>A0A965ZDS2_9SPHI</name>
<comment type="caution">
    <text evidence="3">The sequence shown here is derived from an EMBL/GenBank/DDBJ whole genome shotgun (WGS) entry which is preliminary data.</text>
</comment>
<feature type="transmembrane region" description="Helical" evidence="1">
    <location>
        <begin position="128"/>
        <end position="151"/>
    </location>
</feature>
<keyword evidence="1" id="KW-0812">Transmembrane</keyword>
<keyword evidence="3" id="KW-0012">Acyltransferase</keyword>
<gene>
    <name evidence="3" type="ORF">GSY63_00460</name>
</gene>
<keyword evidence="1" id="KW-0472">Membrane</keyword>
<dbReference type="GO" id="GO:0000271">
    <property type="term" value="P:polysaccharide biosynthetic process"/>
    <property type="evidence" value="ECO:0007669"/>
    <property type="project" value="TreeGrafter"/>
</dbReference>
<sequence length="228" mass="26301">MIQKEIKSLTGIRGIAALYVVLYHELQNFEPVKSLPVIGCFVRHGYLSVDLFFMLSGFVIMLSTHNKFSNTLSLTNYNLFLKKRFTRIYPAYFVTLVLACVFVTHFHPLSSIILSLILASIISPRNQVLPVFWSLSTEWIIYMILPFAINLTGRGSKLQLYLLLGVFFAFDGFLFVKFYGSDKILDQYIFPGAIIRGIAAYALGMCIYYTKQLTSKYYWLSDCYFMQR</sequence>
<dbReference type="GO" id="GO:0016020">
    <property type="term" value="C:membrane"/>
    <property type="evidence" value="ECO:0007669"/>
    <property type="project" value="TreeGrafter"/>
</dbReference>
<dbReference type="Pfam" id="PF01757">
    <property type="entry name" value="Acyl_transf_3"/>
    <property type="match status" value="1"/>
</dbReference>
<feature type="domain" description="Acyltransferase 3" evidence="2">
    <location>
        <begin position="7"/>
        <end position="214"/>
    </location>
</feature>
<keyword evidence="4" id="KW-1185">Reference proteome</keyword>
<dbReference type="InterPro" id="IPR050879">
    <property type="entry name" value="Acyltransferase_3"/>
</dbReference>
<feature type="transmembrane region" description="Helical" evidence="1">
    <location>
        <begin position="158"/>
        <end position="176"/>
    </location>
</feature>
<dbReference type="Proteomes" id="UP000638732">
    <property type="component" value="Unassembled WGS sequence"/>
</dbReference>
<dbReference type="RefSeq" id="WP_166583860.1">
    <property type="nucleotide sequence ID" value="NZ_WWEO01000027.1"/>
</dbReference>
<dbReference type="PANTHER" id="PTHR23028:SF53">
    <property type="entry name" value="ACYL_TRANSF_3 DOMAIN-CONTAINING PROTEIN"/>
    <property type="match status" value="1"/>
</dbReference>
<dbReference type="GO" id="GO:0016747">
    <property type="term" value="F:acyltransferase activity, transferring groups other than amino-acyl groups"/>
    <property type="evidence" value="ECO:0007669"/>
    <property type="project" value="InterPro"/>
</dbReference>
<accession>A0A965ZDS2</accession>
<reference evidence="3" key="2">
    <citation type="submission" date="2020-10" db="EMBL/GenBank/DDBJ databases">
        <title>Mucilaginibacter sp. nov., isolated from soil.</title>
        <authorList>
            <person name="Jeon C.O."/>
        </authorList>
    </citation>
    <scope>NUCLEOTIDE SEQUENCE</scope>
    <source>
        <strain evidence="3">R11</strain>
    </source>
</reference>
<keyword evidence="1" id="KW-1133">Transmembrane helix</keyword>
<feature type="transmembrane region" description="Helical" evidence="1">
    <location>
        <begin position="89"/>
        <end position="122"/>
    </location>
</feature>